<dbReference type="STRING" id="294747.C5MJ15"/>
<feature type="compositionally biased region" description="Low complexity" evidence="5">
    <location>
        <begin position="203"/>
        <end position="221"/>
    </location>
</feature>
<evidence type="ECO:0000256" key="4">
    <source>
        <dbReference type="ARBA" id="ARBA00023136"/>
    </source>
</evidence>
<evidence type="ECO:0000256" key="1">
    <source>
        <dbReference type="ARBA" id="ARBA00004141"/>
    </source>
</evidence>
<dbReference type="AlphaFoldDB" id="C5MJ15"/>
<feature type="transmembrane region" description="Helical" evidence="6">
    <location>
        <begin position="9"/>
        <end position="30"/>
    </location>
</feature>
<feature type="compositionally biased region" description="Gly residues" evidence="5">
    <location>
        <begin position="192"/>
        <end position="202"/>
    </location>
</feature>
<feature type="transmembrane region" description="Helical" evidence="6">
    <location>
        <begin position="42"/>
        <end position="61"/>
    </location>
</feature>
<proteinExistence type="predicted"/>
<dbReference type="RefSeq" id="XP_002546580.1">
    <property type="nucleotide sequence ID" value="XM_002546534.1"/>
</dbReference>
<keyword evidence="9" id="KW-1185">Reference proteome</keyword>
<organism evidence="8 9">
    <name type="scientific">Candida tropicalis (strain ATCC MYA-3404 / T1)</name>
    <name type="common">Yeast</name>
    <dbReference type="NCBI Taxonomy" id="294747"/>
    <lineage>
        <taxon>Eukaryota</taxon>
        <taxon>Fungi</taxon>
        <taxon>Dikarya</taxon>
        <taxon>Ascomycota</taxon>
        <taxon>Saccharomycotina</taxon>
        <taxon>Pichiomycetes</taxon>
        <taxon>Debaryomycetaceae</taxon>
        <taxon>Candida/Lodderomyces clade</taxon>
        <taxon>Candida</taxon>
    </lineage>
</organism>
<dbReference type="GeneID" id="8298707"/>
<reference evidence="8 9" key="1">
    <citation type="journal article" date="2009" name="Nature">
        <title>Evolution of pathogenicity and sexual reproduction in eight Candida genomes.</title>
        <authorList>
            <person name="Butler G."/>
            <person name="Rasmussen M.D."/>
            <person name="Lin M.F."/>
            <person name="Santos M.A."/>
            <person name="Sakthikumar S."/>
            <person name="Munro C.A."/>
            <person name="Rheinbay E."/>
            <person name="Grabherr M."/>
            <person name="Forche A."/>
            <person name="Reedy J.L."/>
            <person name="Agrafioti I."/>
            <person name="Arnaud M.B."/>
            <person name="Bates S."/>
            <person name="Brown A.J."/>
            <person name="Brunke S."/>
            <person name="Costanzo M.C."/>
            <person name="Fitzpatrick D.A."/>
            <person name="de Groot P.W."/>
            <person name="Harris D."/>
            <person name="Hoyer L.L."/>
            <person name="Hube B."/>
            <person name="Klis F.M."/>
            <person name="Kodira C."/>
            <person name="Lennard N."/>
            <person name="Logue M.E."/>
            <person name="Martin R."/>
            <person name="Neiman A.M."/>
            <person name="Nikolaou E."/>
            <person name="Quail M.A."/>
            <person name="Quinn J."/>
            <person name="Santos M.C."/>
            <person name="Schmitzberger F.F."/>
            <person name="Sherlock G."/>
            <person name="Shah P."/>
            <person name="Silverstein K.A."/>
            <person name="Skrzypek M.S."/>
            <person name="Soll D."/>
            <person name="Staggs R."/>
            <person name="Stansfield I."/>
            <person name="Stumpf M.P."/>
            <person name="Sudbery P.E."/>
            <person name="Srikantha T."/>
            <person name="Zeng Q."/>
            <person name="Berman J."/>
            <person name="Berriman M."/>
            <person name="Heitman J."/>
            <person name="Gow N.A."/>
            <person name="Lorenz M.C."/>
            <person name="Birren B.W."/>
            <person name="Kellis M."/>
            <person name="Cuomo C.A."/>
        </authorList>
    </citation>
    <scope>NUCLEOTIDE SEQUENCE [LARGE SCALE GENOMIC DNA]</scope>
    <source>
        <strain evidence="9">ATCC MYA-3404 / T1</strain>
    </source>
</reference>
<dbReference type="VEuPathDB" id="FungiDB:CTRG_06058"/>
<feature type="transmembrane region" description="Helical" evidence="6">
    <location>
        <begin position="73"/>
        <end position="93"/>
    </location>
</feature>
<dbReference type="Proteomes" id="UP000002037">
    <property type="component" value="Unassembled WGS sequence"/>
</dbReference>
<accession>C5MJ15</accession>
<feature type="domain" description="MARVEL" evidence="7">
    <location>
        <begin position="8"/>
        <end position="136"/>
    </location>
</feature>
<comment type="subcellular location">
    <subcellularLocation>
        <location evidence="1">Membrane</location>
        <topology evidence="1">Multi-pass membrane protein</topology>
    </subcellularLocation>
</comment>
<dbReference type="InterPro" id="IPR008253">
    <property type="entry name" value="Marvel"/>
</dbReference>
<dbReference type="KEGG" id="ctp:CTRG_06058"/>
<dbReference type="PANTHER" id="PTHR37451">
    <property type="entry name" value="MARVEL DOMAIN"/>
    <property type="match status" value="1"/>
</dbReference>
<evidence type="ECO:0000256" key="2">
    <source>
        <dbReference type="ARBA" id="ARBA00022692"/>
    </source>
</evidence>
<dbReference type="GO" id="GO:0016020">
    <property type="term" value="C:membrane"/>
    <property type="evidence" value="ECO:0007669"/>
    <property type="project" value="UniProtKB-SubCell"/>
</dbReference>
<keyword evidence="2 6" id="KW-0812">Transmembrane</keyword>
<name>C5MJ15_CANTT</name>
<gene>
    <name evidence="8" type="ORF">CTRG_06058</name>
</gene>
<protein>
    <recommendedName>
        <fullName evidence="7">MARVEL domain-containing protein</fullName>
    </recommendedName>
</protein>
<evidence type="ECO:0000313" key="9">
    <source>
        <dbReference type="Proteomes" id="UP000002037"/>
    </source>
</evidence>
<dbReference type="HOGENOM" id="CLU_089393_0_0_1"/>
<dbReference type="Pfam" id="PF01284">
    <property type="entry name" value="MARVEL"/>
    <property type="match status" value="1"/>
</dbReference>
<evidence type="ECO:0000256" key="3">
    <source>
        <dbReference type="ARBA" id="ARBA00022989"/>
    </source>
</evidence>
<feature type="region of interest" description="Disordered" evidence="5">
    <location>
        <begin position="192"/>
        <end position="256"/>
    </location>
</feature>
<evidence type="ECO:0000259" key="7">
    <source>
        <dbReference type="Pfam" id="PF01284"/>
    </source>
</evidence>
<evidence type="ECO:0000256" key="5">
    <source>
        <dbReference type="SAM" id="MobiDB-lite"/>
    </source>
</evidence>
<dbReference type="OrthoDB" id="2117453at2759"/>
<dbReference type="eggNOG" id="ENOG502S522">
    <property type="taxonomic scope" value="Eukaryota"/>
</dbReference>
<keyword evidence="4 6" id="KW-0472">Membrane</keyword>
<evidence type="ECO:0000256" key="6">
    <source>
        <dbReference type="SAM" id="Phobius"/>
    </source>
</evidence>
<keyword evidence="3 6" id="KW-1133">Transmembrane helix</keyword>
<dbReference type="PANTHER" id="PTHR37451:SF1">
    <property type="entry name" value="MARVEL DOMAIN-CONTAINING PROTEIN"/>
    <property type="match status" value="1"/>
</dbReference>
<sequence>MTWRPIVSYILRGCQSVFAIIILGLTSGILAKLGHNESRVTYSLVVAIMNIIYFGYSLALVPSIKRNRTISSLIFICEALFTIFYLAAMGAIADVFPSGDCDSFFFSNDLASACKMYKALLPFNLFNWLLFTATLTLFIGFSYIPQIRSYGFANTFTLTRFEFGVIFANTFNLFGKPVAGVKSEGEPVDGAVGAGAGAGTGAEGEAAPVAPAPADAEANVGIASTDEDQEKGRSPSGSNERLSNGEDLAANERPYP</sequence>
<dbReference type="EMBL" id="GG692405">
    <property type="protein sequence ID" value="EER30274.1"/>
    <property type="molecule type" value="Genomic_DNA"/>
</dbReference>
<evidence type="ECO:0000313" key="8">
    <source>
        <dbReference type="EMBL" id="EER30274.1"/>
    </source>
</evidence>
<feature type="transmembrane region" description="Helical" evidence="6">
    <location>
        <begin position="125"/>
        <end position="144"/>
    </location>
</feature>